<evidence type="ECO:0000256" key="4">
    <source>
        <dbReference type="ARBA" id="ARBA00022900"/>
    </source>
</evidence>
<dbReference type="GO" id="GO:0004867">
    <property type="term" value="F:serine-type endopeptidase inhibitor activity"/>
    <property type="evidence" value="ECO:0007669"/>
    <property type="project" value="UniProtKB-KW"/>
</dbReference>
<dbReference type="PRINTS" id="PR00290">
    <property type="entry name" value="KAZALINHBTR"/>
</dbReference>
<sequence>MLLNFHSNNNFFVWQIDCSRYPRTKDPRKIACPRNFEPVCGTDACPRIYAPVCGTNGVTYDNECLLCAEILKGATIRLAHKGQCMVKVMAHFY</sequence>
<comment type="subcellular location">
    <subcellularLocation>
        <location evidence="1">Secreted</location>
    </subcellularLocation>
</comment>
<dbReference type="PANTHER" id="PTHR21312">
    <property type="entry name" value="SERINE PROTEASE INHIBITOR"/>
    <property type="match status" value="1"/>
</dbReference>
<keyword evidence="4" id="KW-0722">Serine protease inhibitor</keyword>
<keyword evidence="2" id="KW-0964">Secreted</keyword>
<dbReference type="SMART" id="SM00280">
    <property type="entry name" value="KAZAL"/>
    <property type="match status" value="1"/>
</dbReference>
<dbReference type="Gene3D" id="3.30.60.30">
    <property type="match status" value="2"/>
</dbReference>
<dbReference type="SUPFAM" id="SSF100895">
    <property type="entry name" value="Kazal-type serine protease inhibitors"/>
    <property type="match status" value="2"/>
</dbReference>
<dbReference type="GO" id="GO:0005576">
    <property type="term" value="C:extracellular region"/>
    <property type="evidence" value="ECO:0007669"/>
    <property type="project" value="UniProtKB-SubCell"/>
</dbReference>
<keyword evidence="3" id="KW-0646">Protease inhibitor</keyword>
<keyword evidence="5" id="KW-1015">Disulfide bond</keyword>
<keyword evidence="8" id="KW-1185">Reference proteome</keyword>
<dbReference type="InterPro" id="IPR001239">
    <property type="entry name" value="Prot_inh_Kazal-m"/>
</dbReference>
<dbReference type="InterPro" id="IPR036058">
    <property type="entry name" value="Kazal_dom_sf"/>
</dbReference>
<dbReference type="PROSITE" id="PS51465">
    <property type="entry name" value="KAZAL_2"/>
    <property type="match status" value="1"/>
</dbReference>
<dbReference type="PANTHER" id="PTHR21312:SF28">
    <property type="entry name" value="OVOINHIBITOR-RELATED"/>
    <property type="match status" value="1"/>
</dbReference>
<evidence type="ECO:0000256" key="5">
    <source>
        <dbReference type="ARBA" id="ARBA00023157"/>
    </source>
</evidence>
<accession>A0A452GVN5</accession>
<name>A0A452GVN5_9SAUR</name>
<dbReference type="Proteomes" id="UP000291020">
    <property type="component" value="Unassembled WGS sequence"/>
</dbReference>
<evidence type="ECO:0000313" key="8">
    <source>
        <dbReference type="Proteomes" id="UP000291020"/>
    </source>
</evidence>
<proteinExistence type="predicted"/>
<feature type="domain" description="Kazal-like" evidence="6">
    <location>
        <begin position="26"/>
        <end position="86"/>
    </location>
</feature>
<dbReference type="Ensembl" id="ENSGAGT00000006920.1">
    <property type="protein sequence ID" value="ENSGAGP00000005935.1"/>
    <property type="gene ID" value="ENSGAGG00000004824.1"/>
</dbReference>
<dbReference type="PROSITE" id="PS00282">
    <property type="entry name" value="KAZAL_1"/>
    <property type="match status" value="1"/>
</dbReference>
<organism evidence="7 8">
    <name type="scientific">Gopherus agassizii</name>
    <name type="common">Agassiz's desert tortoise</name>
    <dbReference type="NCBI Taxonomy" id="38772"/>
    <lineage>
        <taxon>Eukaryota</taxon>
        <taxon>Metazoa</taxon>
        <taxon>Chordata</taxon>
        <taxon>Craniata</taxon>
        <taxon>Vertebrata</taxon>
        <taxon>Euteleostomi</taxon>
        <taxon>Archelosauria</taxon>
        <taxon>Testudinata</taxon>
        <taxon>Testudines</taxon>
        <taxon>Cryptodira</taxon>
        <taxon>Durocryptodira</taxon>
        <taxon>Testudinoidea</taxon>
        <taxon>Testudinidae</taxon>
        <taxon>Gopherus</taxon>
    </lineage>
</organism>
<reference evidence="8" key="1">
    <citation type="journal article" date="2017" name="PLoS ONE">
        <title>The Agassiz's desert tortoise genome provides a resource for the conservation of a threatened species.</title>
        <authorList>
            <person name="Tollis M."/>
            <person name="DeNardo D.F."/>
            <person name="Cornelius J.A."/>
            <person name="Dolby G.A."/>
            <person name="Edwards T."/>
            <person name="Henen B.T."/>
            <person name="Karl A.E."/>
            <person name="Murphy R.W."/>
            <person name="Kusumi K."/>
        </authorList>
    </citation>
    <scope>NUCLEOTIDE SEQUENCE [LARGE SCALE GENOMIC DNA]</scope>
</reference>
<evidence type="ECO:0000256" key="2">
    <source>
        <dbReference type="ARBA" id="ARBA00022525"/>
    </source>
</evidence>
<reference evidence="7" key="2">
    <citation type="submission" date="2025-08" db="UniProtKB">
        <authorList>
            <consortium name="Ensembl"/>
        </authorList>
    </citation>
    <scope>IDENTIFICATION</scope>
</reference>
<evidence type="ECO:0000256" key="3">
    <source>
        <dbReference type="ARBA" id="ARBA00022690"/>
    </source>
</evidence>
<reference evidence="7" key="3">
    <citation type="submission" date="2025-09" db="UniProtKB">
        <authorList>
            <consortium name="Ensembl"/>
        </authorList>
    </citation>
    <scope>IDENTIFICATION</scope>
</reference>
<dbReference type="Pfam" id="PF00050">
    <property type="entry name" value="Kazal_1"/>
    <property type="match status" value="2"/>
</dbReference>
<evidence type="ECO:0000256" key="1">
    <source>
        <dbReference type="ARBA" id="ARBA00004613"/>
    </source>
</evidence>
<evidence type="ECO:0000313" key="7">
    <source>
        <dbReference type="Ensembl" id="ENSGAGP00000005935.1"/>
    </source>
</evidence>
<evidence type="ECO:0000259" key="6">
    <source>
        <dbReference type="PROSITE" id="PS51465"/>
    </source>
</evidence>
<protein>
    <recommendedName>
        <fullName evidence="6">Kazal-like domain-containing protein</fullName>
    </recommendedName>
</protein>
<dbReference type="InterPro" id="IPR002350">
    <property type="entry name" value="Kazal_dom"/>
</dbReference>
<dbReference type="AlphaFoldDB" id="A0A452GVN5"/>